<name>A0A917MQH7_9MICC</name>
<reference evidence="1 2" key="1">
    <citation type="journal article" date="2014" name="Int. J. Syst. Evol. Microbiol.">
        <title>Complete genome sequence of Corynebacterium casei LMG S-19264T (=DSM 44701T), isolated from a smear-ripened cheese.</title>
        <authorList>
            <consortium name="US DOE Joint Genome Institute (JGI-PGF)"/>
            <person name="Walter F."/>
            <person name="Albersmeier A."/>
            <person name="Kalinowski J."/>
            <person name="Ruckert C."/>
        </authorList>
    </citation>
    <scope>NUCLEOTIDE SEQUENCE [LARGE SCALE GENOMIC DNA]</scope>
    <source>
        <strain evidence="1 2">CCM 8669</strain>
    </source>
</reference>
<protein>
    <submittedName>
        <fullName evidence="1">Uncharacterized protein</fullName>
    </submittedName>
</protein>
<accession>A0A917MQH7</accession>
<dbReference type="EMBL" id="BMDC01000001">
    <property type="protein sequence ID" value="GGH58027.1"/>
    <property type="molecule type" value="Genomic_DNA"/>
</dbReference>
<comment type="caution">
    <text evidence="1">The sequence shown here is derived from an EMBL/GenBank/DDBJ whole genome shotgun (WGS) entry which is preliminary data.</text>
</comment>
<dbReference type="Proteomes" id="UP000600171">
    <property type="component" value="Unassembled WGS sequence"/>
</dbReference>
<dbReference type="AlphaFoldDB" id="A0A917MQH7"/>
<proteinExistence type="predicted"/>
<evidence type="ECO:0000313" key="2">
    <source>
        <dbReference type="Proteomes" id="UP000600171"/>
    </source>
</evidence>
<evidence type="ECO:0000313" key="1">
    <source>
        <dbReference type="EMBL" id="GGH58027.1"/>
    </source>
</evidence>
<sequence>MVESPCPESRGRELFPTGHVIKQTGLGGLRSWQAADVDNSGLNRENKPTSCGLKNFSENFRQLPHYIGVWIKARH</sequence>
<organism evidence="1 2">
    <name type="scientific">Rothia aerolata</name>
    <dbReference type="NCBI Taxonomy" id="1812262"/>
    <lineage>
        <taxon>Bacteria</taxon>
        <taxon>Bacillati</taxon>
        <taxon>Actinomycetota</taxon>
        <taxon>Actinomycetes</taxon>
        <taxon>Micrococcales</taxon>
        <taxon>Micrococcaceae</taxon>
        <taxon>Rothia</taxon>
    </lineage>
</organism>
<gene>
    <name evidence="1" type="ORF">GCM10007359_03770</name>
</gene>
<keyword evidence="2" id="KW-1185">Reference proteome</keyword>